<proteinExistence type="predicted"/>
<accession>A0AAP5MC43</accession>
<dbReference type="Proteomes" id="UP000667802">
    <property type="component" value="Unassembled WGS sequence"/>
</dbReference>
<dbReference type="AlphaFoldDB" id="A0AAP5MC43"/>
<name>A0AAP5MC43_9CYAN</name>
<gene>
    <name evidence="1" type="ORF">G7B40_029905</name>
</gene>
<reference evidence="2" key="1">
    <citation type="journal article" date="2021" name="Science">
        <title>Hunting the eagle killer: A cyanobacterial neurotoxin causes vacuolar myelinopathy.</title>
        <authorList>
            <person name="Breinlinger S."/>
            <person name="Phillips T.J."/>
            <person name="Haram B.N."/>
            <person name="Mares J."/>
            <person name="Martinez Yerena J.A."/>
            <person name="Hrouzek P."/>
            <person name="Sobotka R."/>
            <person name="Henderson W.M."/>
            <person name="Schmieder P."/>
            <person name="Williams S.M."/>
            <person name="Lauderdale J.D."/>
            <person name="Wilde H.D."/>
            <person name="Gerrin W."/>
            <person name="Kust A."/>
            <person name="Washington J.W."/>
            <person name="Wagner C."/>
            <person name="Geier B."/>
            <person name="Liebeke M."/>
            <person name="Enke H."/>
            <person name="Niedermeyer T.H.J."/>
            <person name="Wilde S.B."/>
        </authorList>
    </citation>
    <scope>NUCLEOTIDE SEQUENCE [LARGE SCALE GENOMIC DNA]</scope>
    <source>
        <strain evidence="2">Thurmond2011</strain>
    </source>
</reference>
<organism evidence="1 2">
    <name type="scientific">Aetokthonos hydrillicola Thurmond2011</name>
    <dbReference type="NCBI Taxonomy" id="2712845"/>
    <lineage>
        <taxon>Bacteria</taxon>
        <taxon>Bacillati</taxon>
        <taxon>Cyanobacteriota</taxon>
        <taxon>Cyanophyceae</taxon>
        <taxon>Nostocales</taxon>
        <taxon>Hapalosiphonaceae</taxon>
        <taxon>Aetokthonos</taxon>
    </lineage>
</organism>
<evidence type="ECO:0000313" key="1">
    <source>
        <dbReference type="EMBL" id="MDR9898742.1"/>
    </source>
</evidence>
<comment type="caution">
    <text evidence="1">The sequence shown here is derived from an EMBL/GenBank/DDBJ whole genome shotgun (WGS) entry which is preliminary data.</text>
</comment>
<dbReference type="EMBL" id="JAALHA020000019">
    <property type="protein sequence ID" value="MDR9898742.1"/>
    <property type="molecule type" value="Genomic_DNA"/>
</dbReference>
<sequence length="336" mass="37079">MNDIPPGLNSQRLVILMEQSIKRCNLQLDSLIILTEAATGAYIVTPVLAAMAGAEKVFALTRSSRYGTAESVIKRTQQLAEIAGVSDRIEFRQEKTKTIVAQADIITNSGHVRPIDEQMIKWMKPTVVIGLMYEAWEFRSQDVDLNVCRQRGIQVAGVNERHPGVDVFSFLGIMAIKLLLDAGIAIYTSNILLLCDNPFSSFIQRGLINAGATVDTVESLTVASTDKIYDAVVVALQPRQEPVLSAQDIIAIAKYWPGCVVAQYWGDIDRSTFLSHNIPVYPEIEPKPGHMAILPSGVGPEPIIRLQTGGFKAAEVIWRQQFSELNQDSLEFVQLL</sequence>
<protein>
    <submittedName>
        <fullName evidence="1">Uncharacterized protein</fullName>
    </submittedName>
</protein>
<evidence type="ECO:0000313" key="2">
    <source>
        <dbReference type="Proteomes" id="UP000667802"/>
    </source>
</evidence>
<keyword evidence="2" id="KW-1185">Reference proteome</keyword>
<dbReference type="RefSeq" id="WP_208339996.1">
    <property type="nucleotide sequence ID" value="NZ_CAWQFN010000587.1"/>
</dbReference>